<sequence>MRSSARPRLYGFLLTLALGVAVLFSGFAHKMPALQDGDLAAFVLAGGDPSDICDTGGDMEMDGAGCDACRLVGAAVLPDPAMTMVAVERVFAATVLIPSETRAARAPRDPALGERAPPLA</sequence>
<accession>A0A4U0Z326</accession>
<dbReference type="AlphaFoldDB" id="A0A4U0Z326"/>
<dbReference type="EMBL" id="SWAU01000025">
    <property type="protein sequence ID" value="TKA97729.1"/>
    <property type="molecule type" value="Genomic_DNA"/>
</dbReference>
<dbReference type="RefSeq" id="WP_136791509.1">
    <property type="nucleotide sequence ID" value="NZ_SWAU01000025.1"/>
</dbReference>
<organism evidence="1 2">
    <name type="scientific">Cereibacter changlensis</name>
    <dbReference type="NCBI Taxonomy" id="402884"/>
    <lineage>
        <taxon>Bacteria</taxon>
        <taxon>Pseudomonadati</taxon>
        <taxon>Pseudomonadota</taxon>
        <taxon>Alphaproteobacteria</taxon>
        <taxon>Rhodobacterales</taxon>
        <taxon>Paracoccaceae</taxon>
        <taxon>Cereibacter</taxon>
    </lineage>
</organism>
<name>A0A4U0Z326_9RHOB</name>
<comment type="caution">
    <text evidence="1">The sequence shown here is derived from an EMBL/GenBank/DDBJ whole genome shotgun (WGS) entry which is preliminary data.</text>
</comment>
<evidence type="ECO:0008006" key="3">
    <source>
        <dbReference type="Google" id="ProtNLM"/>
    </source>
</evidence>
<reference evidence="1 2" key="1">
    <citation type="submission" date="2019-04" db="EMBL/GenBank/DDBJ databases">
        <title>Crypto-aerobic microbial life in anoxic (sulfidic) marine sediments.</title>
        <authorList>
            <person name="Bhattacharya S."/>
            <person name="Roy C."/>
            <person name="Mondal N."/>
            <person name="Sarkar J."/>
            <person name="Mandal S."/>
            <person name="Rameez M.J."/>
            <person name="Ghosh W."/>
        </authorList>
    </citation>
    <scope>NUCLEOTIDE SEQUENCE [LARGE SCALE GENOMIC DNA]</scope>
    <source>
        <strain evidence="1 2">SBBC</strain>
    </source>
</reference>
<dbReference type="Proteomes" id="UP000306340">
    <property type="component" value="Unassembled WGS sequence"/>
</dbReference>
<evidence type="ECO:0000313" key="2">
    <source>
        <dbReference type="Proteomes" id="UP000306340"/>
    </source>
</evidence>
<protein>
    <recommendedName>
        <fullName evidence="3">DUF2946 domain-containing protein</fullName>
    </recommendedName>
</protein>
<gene>
    <name evidence="1" type="ORF">FAZ78_04605</name>
</gene>
<proteinExistence type="predicted"/>
<evidence type="ECO:0000313" key="1">
    <source>
        <dbReference type="EMBL" id="TKA97729.1"/>
    </source>
</evidence>